<proteinExistence type="predicted"/>
<gene>
    <name evidence="1" type="ORF">Ctob_013870</name>
</gene>
<sequence>MIDEMKGALKQSDDACINTAVAPNKNWPIFDLMNRFLQTYDELADATCELCTALRFEHEVCDSAMASGSRMARRWRRTYAGAYPLHDELSYSYPSGEVAHLVADCGFSWAEARTLLLNGVHAAFGAEADGAFVAEFEAALDEVLAEEGLLL</sequence>
<evidence type="ECO:0000313" key="2">
    <source>
        <dbReference type="Proteomes" id="UP000037460"/>
    </source>
</evidence>
<dbReference type="EMBL" id="JWZX01002426">
    <property type="protein sequence ID" value="KOO29369.1"/>
    <property type="molecule type" value="Genomic_DNA"/>
</dbReference>
<name>A0A0M0JRZ9_9EUKA</name>
<evidence type="ECO:0000313" key="1">
    <source>
        <dbReference type="EMBL" id="KOO29369.1"/>
    </source>
</evidence>
<dbReference type="Proteomes" id="UP000037460">
    <property type="component" value="Unassembled WGS sequence"/>
</dbReference>
<dbReference type="AlphaFoldDB" id="A0A0M0JRZ9"/>
<organism evidence="1 2">
    <name type="scientific">Chrysochromulina tobinii</name>
    <dbReference type="NCBI Taxonomy" id="1460289"/>
    <lineage>
        <taxon>Eukaryota</taxon>
        <taxon>Haptista</taxon>
        <taxon>Haptophyta</taxon>
        <taxon>Prymnesiophyceae</taxon>
        <taxon>Prymnesiales</taxon>
        <taxon>Chrysochromulinaceae</taxon>
        <taxon>Chrysochromulina</taxon>
    </lineage>
</organism>
<protein>
    <submittedName>
        <fullName evidence="1">Uncharacterized protein</fullName>
    </submittedName>
</protein>
<accession>A0A0M0JRZ9</accession>
<dbReference type="OrthoDB" id="184765at2759"/>
<reference evidence="2" key="1">
    <citation type="journal article" date="2015" name="PLoS Genet.">
        <title>Genome Sequence and Transcriptome Analyses of Chrysochromulina tobin: Metabolic Tools for Enhanced Algal Fitness in the Prominent Order Prymnesiales (Haptophyceae).</title>
        <authorList>
            <person name="Hovde B.T."/>
            <person name="Deodato C.R."/>
            <person name="Hunsperger H.M."/>
            <person name="Ryken S.A."/>
            <person name="Yost W."/>
            <person name="Jha R.K."/>
            <person name="Patterson J."/>
            <person name="Monnat R.J. Jr."/>
            <person name="Barlow S.B."/>
            <person name="Starkenburg S.R."/>
            <person name="Cattolico R.A."/>
        </authorList>
    </citation>
    <scope>NUCLEOTIDE SEQUENCE</scope>
    <source>
        <strain evidence="2">CCMP291</strain>
    </source>
</reference>
<comment type="caution">
    <text evidence="1">The sequence shown here is derived from an EMBL/GenBank/DDBJ whole genome shotgun (WGS) entry which is preliminary data.</text>
</comment>
<keyword evidence="2" id="KW-1185">Reference proteome</keyword>